<dbReference type="SUPFAM" id="SSF47413">
    <property type="entry name" value="lambda repressor-like DNA-binding domains"/>
    <property type="match status" value="1"/>
</dbReference>
<accession>A0A239F3M8</accession>
<evidence type="ECO:0008006" key="3">
    <source>
        <dbReference type="Google" id="ProtNLM"/>
    </source>
</evidence>
<organism evidence="1 2">
    <name type="scientific">Rhodococcoides kyotonense</name>
    <dbReference type="NCBI Taxonomy" id="398843"/>
    <lineage>
        <taxon>Bacteria</taxon>
        <taxon>Bacillati</taxon>
        <taxon>Actinomycetota</taxon>
        <taxon>Actinomycetes</taxon>
        <taxon>Mycobacteriales</taxon>
        <taxon>Nocardiaceae</taxon>
        <taxon>Rhodococcoides</taxon>
    </lineage>
</organism>
<keyword evidence="2" id="KW-1185">Reference proteome</keyword>
<dbReference type="InterPro" id="IPR010982">
    <property type="entry name" value="Lambda_DNA-bd_dom_sf"/>
</dbReference>
<evidence type="ECO:0000313" key="1">
    <source>
        <dbReference type="EMBL" id="SNS50772.1"/>
    </source>
</evidence>
<gene>
    <name evidence="1" type="ORF">SAMN05421642_10359</name>
</gene>
<dbReference type="Proteomes" id="UP000198327">
    <property type="component" value="Unassembled WGS sequence"/>
</dbReference>
<sequence>MSESRYGVQPLAQVLQDQRWSYTLLADKLGVSHRQVGNAAKGWSRPIPVLREQLPTILGVPLEELFTPGALEPFAAQPEHRRKRVNA</sequence>
<reference evidence="2" key="1">
    <citation type="submission" date="2017-06" db="EMBL/GenBank/DDBJ databases">
        <authorList>
            <person name="Varghese N."/>
            <person name="Submissions S."/>
        </authorList>
    </citation>
    <scope>NUCLEOTIDE SEQUENCE [LARGE SCALE GENOMIC DNA]</scope>
    <source>
        <strain evidence="2">JCM 23211</strain>
    </source>
</reference>
<proteinExistence type="predicted"/>
<name>A0A239F3M8_9NOCA</name>
<dbReference type="EMBL" id="FZOW01000003">
    <property type="protein sequence ID" value="SNS50772.1"/>
    <property type="molecule type" value="Genomic_DNA"/>
</dbReference>
<protein>
    <recommendedName>
        <fullName evidence="3">HTH cro/C1-type domain-containing protein</fullName>
    </recommendedName>
</protein>
<evidence type="ECO:0000313" key="2">
    <source>
        <dbReference type="Proteomes" id="UP000198327"/>
    </source>
</evidence>
<dbReference type="RefSeq" id="WP_089244043.1">
    <property type="nucleotide sequence ID" value="NZ_FZOW01000003.1"/>
</dbReference>
<dbReference type="GO" id="GO:0003677">
    <property type="term" value="F:DNA binding"/>
    <property type="evidence" value="ECO:0007669"/>
    <property type="project" value="InterPro"/>
</dbReference>
<dbReference type="AlphaFoldDB" id="A0A239F3M8"/>